<reference evidence="1" key="1">
    <citation type="submission" date="2010-03" db="EMBL/GenBank/DDBJ databases">
        <title>The genome sequence of Ruminococcus sp. 18P13.</title>
        <authorList>
            <consortium name="metaHIT consortium -- http://www.metahit.eu/"/>
            <person name="Pajon A."/>
            <person name="Turner K."/>
            <person name="Parkhill J."/>
            <person name="Bernalier A."/>
        </authorList>
    </citation>
    <scope>NUCLEOTIDE SEQUENCE [LARGE SCALE GENOMIC DNA]</scope>
    <source>
        <strain evidence="1">Type strain: 18P13</strain>
    </source>
</reference>
<dbReference type="RefSeq" id="WP_015557220.1">
    <property type="nucleotide sequence ID" value="NC_021039.1"/>
</dbReference>
<dbReference type="GeneID" id="83154893"/>
<evidence type="ECO:0000313" key="1">
    <source>
        <dbReference type="EMBL" id="CBL16312.1"/>
    </source>
</evidence>
<dbReference type="STRING" id="213810.RUM_00340"/>
<dbReference type="KEGG" id="rch:RUM_00340"/>
<dbReference type="AlphaFoldDB" id="D4L9L7"/>
<evidence type="ECO:0000313" key="2">
    <source>
        <dbReference type="Proteomes" id="UP000007054"/>
    </source>
</evidence>
<dbReference type="HOGENOM" id="CLU_2048018_0_0_9"/>
<protein>
    <submittedName>
        <fullName evidence="1">Uncharacterized protein</fullName>
    </submittedName>
</protein>
<dbReference type="Proteomes" id="UP000007054">
    <property type="component" value="Chromosome"/>
</dbReference>
<dbReference type="BioCyc" id="RCHA213810:RUM_RS00140-MONOMER"/>
<accession>D4L9L7</accession>
<proteinExistence type="predicted"/>
<keyword evidence="2" id="KW-1185">Reference proteome</keyword>
<name>D4L9L7_RUMC1</name>
<reference evidence="1" key="2">
    <citation type="submission" date="2010-03" db="EMBL/GenBank/DDBJ databases">
        <authorList>
            <person name="Pajon A."/>
        </authorList>
    </citation>
    <scope>NUCLEOTIDE SEQUENCE</scope>
    <source>
        <strain evidence="1">Type strain: 18P13</strain>
    </source>
</reference>
<dbReference type="PATRIC" id="fig|213810.4.peg.136"/>
<dbReference type="EMBL" id="FP929052">
    <property type="protein sequence ID" value="CBL16312.1"/>
    <property type="molecule type" value="Genomic_DNA"/>
</dbReference>
<gene>
    <name evidence="1" type="ordered locus">RUM_00340</name>
</gene>
<organism evidence="1 2">
    <name type="scientific">Ruminococcus champanellensis (strain DSM 18848 / JCM 17042 / KCTC 15320 / 18P13)</name>
    <dbReference type="NCBI Taxonomy" id="213810"/>
    <lineage>
        <taxon>Bacteria</taxon>
        <taxon>Bacillati</taxon>
        <taxon>Bacillota</taxon>
        <taxon>Clostridia</taxon>
        <taxon>Eubacteriales</taxon>
        <taxon>Oscillospiraceae</taxon>
        <taxon>Ruminococcus</taxon>
    </lineage>
</organism>
<sequence length="120" mass="12821">MTLSANFSSIDTAEAALRRIRAACPGIHKIRILASPTHRIAGSGMDRHLPGVFSIVPTRTTAMGNEFVTQVMSETLPSRHDPEPFLRESVTLQLSCLPGSAHQISGLLVAMGGSLVRTLS</sequence>